<protein>
    <submittedName>
        <fullName evidence="1">Uncharacterized protein</fullName>
    </submittedName>
</protein>
<keyword evidence="2" id="KW-1185">Reference proteome</keyword>
<gene>
    <name evidence="1" type="ORF">ACFPCY_35115</name>
</gene>
<evidence type="ECO:0000313" key="2">
    <source>
        <dbReference type="Proteomes" id="UP001595872"/>
    </source>
</evidence>
<proteinExistence type="predicted"/>
<name>A0ABV9UBE7_9ACTN</name>
<dbReference type="RefSeq" id="WP_378262620.1">
    <property type="nucleotide sequence ID" value="NZ_JBHSIT010000012.1"/>
</dbReference>
<comment type="caution">
    <text evidence="1">The sequence shown here is derived from an EMBL/GenBank/DDBJ whole genome shotgun (WGS) entry which is preliminary data.</text>
</comment>
<evidence type="ECO:0000313" key="1">
    <source>
        <dbReference type="EMBL" id="MFC4912576.1"/>
    </source>
</evidence>
<reference evidence="2" key="1">
    <citation type="journal article" date="2019" name="Int. J. Syst. Evol. Microbiol.">
        <title>The Global Catalogue of Microorganisms (GCM) 10K type strain sequencing project: providing services to taxonomists for standard genome sequencing and annotation.</title>
        <authorList>
            <consortium name="The Broad Institute Genomics Platform"/>
            <consortium name="The Broad Institute Genome Sequencing Center for Infectious Disease"/>
            <person name="Wu L."/>
            <person name="Ma J."/>
        </authorList>
    </citation>
    <scope>NUCLEOTIDE SEQUENCE [LARGE SCALE GENOMIC DNA]</scope>
    <source>
        <strain evidence="2">KLKA75</strain>
    </source>
</reference>
<sequence length="54" mass="6332">MRVRCDYLRDQDGGDDGWWYVWHLGDQDGRTIAPVGDMANTLEVIRRELHRGVM</sequence>
<dbReference type="EMBL" id="JBHSIT010000012">
    <property type="protein sequence ID" value="MFC4912576.1"/>
    <property type="molecule type" value="Genomic_DNA"/>
</dbReference>
<organism evidence="1 2">
    <name type="scientific">Actinomadura gamaensis</name>
    <dbReference type="NCBI Taxonomy" id="1763541"/>
    <lineage>
        <taxon>Bacteria</taxon>
        <taxon>Bacillati</taxon>
        <taxon>Actinomycetota</taxon>
        <taxon>Actinomycetes</taxon>
        <taxon>Streptosporangiales</taxon>
        <taxon>Thermomonosporaceae</taxon>
        <taxon>Actinomadura</taxon>
    </lineage>
</organism>
<dbReference type="Proteomes" id="UP001595872">
    <property type="component" value="Unassembled WGS sequence"/>
</dbReference>
<accession>A0ABV9UBE7</accession>